<dbReference type="InterPro" id="IPR008564">
    <property type="entry name" value="TVP23-like"/>
</dbReference>
<evidence type="ECO:0000256" key="6">
    <source>
        <dbReference type="RuleBase" id="RU361206"/>
    </source>
</evidence>
<organism evidence="7">
    <name type="scientific">Chaetoceros debilis</name>
    <dbReference type="NCBI Taxonomy" id="122233"/>
    <lineage>
        <taxon>Eukaryota</taxon>
        <taxon>Sar</taxon>
        <taxon>Stramenopiles</taxon>
        <taxon>Ochrophyta</taxon>
        <taxon>Bacillariophyta</taxon>
        <taxon>Coscinodiscophyceae</taxon>
        <taxon>Chaetocerotophycidae</taxon>
        <taxon>Chaetocerotales</taxon>
        <taxon>Chaetocerotaceae</taxon>
        <taxon>Chaetoceros</taxon>
    </lineage>
</organism>
<name>A0A7S3PUL1_9STRA</name>
<evidence type="ECO:0000256" key="1">
    <source>
        <dbReference type="ARBA" id="ARBA00004141"/>
    </source>
</evidence>
<evidence type="ECO:0000256" key="2">
    <source>
        <dbReference type="ARBA" id="ARBA00005467"/>
    </source>
</evidence>
<dbReference type="EMBL" id="HBIO01001288">
    <property type="protein sequence ID" value="CAE0456064.1"/>
    <property type="molecule type" value="Transcribed_RNA"/>
</dbReference>
<comment type="subcellular location">
    <subcellularLocation>
        <location evidence="1 6">Membrane</location>
        <topology evidence="1 6">Multi-pass membrane protein</topology>
    </subcellularLocation>
</comment>
<evidence type="ECO:0000256" key="3">
    <source>
        <dbReference type="ARBA" id="ARBA00022692"/>
    </source>
</evidence>
<dbReference type="Pfam" id="PF05832">
    <property type="entry name" value="DUF846"/>
    <property type="match status" value="1"/>
</dbReference>
<evidence type="ECO:0000256" key="5">
    <source>
        <dbReference type="ARBA" id="ARBA00023136"/>
    </source>
</evidence>
<dbReference type="PANTHER" id="PTHR13019">
    <property type="entry name" value="GOLGI APPARATUS MEMBRANE PROTEIN TVP23"/>
    <property type="match status" value="1"/>
</dbReference>
<protein>
    <recommendedName>
        <fullName evidence="6">Golgi apparatus membrane protein TVP23 homolog</fullName>
    </recommendedName>
</protein>
<feature type="transmembrane region" description="Helical" evidence="6">
    <location>
        <begin position="184"/>
        <end position="203"/>
    </location>
</feature>
<dbReference type="GO" id="GO:0000139">
    <property type="term" value="C:Golgi membrane"/>
    <property type="evidence" value="ECO:0007669"/>
    <property type="project" value="TreeGrafter"/>
</dbReference>
<proteinExistence type="inferred from homology"/>
<evidence type="ECO:0000313" key="7">
    <source>
        <dbReference type="EMBL" id="CAE0456064.1"/>
    </source>
</evidence>
<keyword evidence="4 6" id="KW-1133">Transmembrane helix</keyword>
<accession>A0A7S3PUL1</accession>
<feature type="transmembrane region" description="Helical" evidence="6">
    <location>
        <begin position="94"/>
        <end position="112"/>
    </location>
</feature>
<dbReference type="PANTHER" id="PTHR13019:SF7">
    <property type="entry name" value="GOLGI APPARATUS MEMBRANE PROTEIN TVP23"/>
    <property type="match status" value="1"/>
</dbReference>
<feature type="transmembrane region" description="Helical" evidence="6">
    <location>
        <begin position="157"/>
        <end position="178"/>
    </location>
</feature>
<dbReference type="AlphaFoldDB" id="A0A7S3PUL1"/>
<sequence length="264" mass="29380">MEYSTTHNDDLRFTTSVDTSINQNVAVPSQPPTLNQPMANDAIDGSEKHQQNGGIMEYFKDSSSPFLCILHICFKIAAIFTYLLGGVFEHGSNFITVTVICILLLAADFWVVKNITGRLLVGLRWWAQVEGENGTETRWIFESAEGNYTPNKFDQTWFWGVLYTTPMIWGAFCFTGLMKFNFGWLITVLFAIALSCANVYGYWQCSKDQKAKFSQMMQQGAEYGAGAALRHTPSLIGKMSTFASRFGGGGQTGASNQPQENTFV</sequence>
<comment type="similarity">
    <text evidence="2 6">Belongs to the TVP23 family.</text>
</comment>
<reference evidence="7" key="1">
    <citation type="submission" date="2021-01" db="EMBL/GenBank/DDBJ databases">
        <authorList>
            <person name="Corre E."/>
            <person name="Pelletier E."/>
            <person name="Niang G."/>
            <person name="Scheremetjew M."/>
            <person name="Finn R."/>
            <person name="Kale V."/>
            <person name="Holt S."/>
            <person name="Cochrane G."/>
            <person name="Meng A."/>
            <person name="Brown T."/>
            <person name="Cohen L."/>
        </authorList>
    </citation>
    <scope>NUCLEOTIDE SEQUENCE</scope>
    <source>
        <strain evidence="7">MM31A-1</strain>
    </source>
</reference>
<gene>
    <name evidence="7" type="ORF">CDEB00056_LOCUS905</name>
</gene>
<keyword evidence="3 6" id="KW-0812">Transmembrane</keyword>
<dbReference type="GO" id="GO:0009306">
    <property type="term" value="P:protein secretion"/>
    <property type="evidence" value="ECO:0007669"/>
    <property type="project" value="TreeGrafter"/>
</dbReference>
<evidence type="ECO:0000256" key="4">
    <source>
        <dbReference type="ARBA" id="ARBA00022989"/>
    </source>
</evidence>
<dbReference type="GO" id="GO:0016192">
    <property type="term" value="P:vesicle-mediated transport"/>
    <property type="evidence" value="ECO:0007669"/>
    <property type="project" value="TreeGrafter"/>
</dbReference>
<feature type="transmembrane region" description="Helical" evidence="6">
    <location>
        <begin position="66"/>
        <end position="88"/>
    </location>
</feature>
<keyword evidence="5 6" id="KW-0472">Membrane</keyword>